<evidence type="ECO:0000313" key="4">
    <source>
        <dbReference type="Proteomes" id="UP000225706"/>
    </source>
</evidence>
<dbReference type="PANTHER" id="PTHR34239">
    <property type="entry name" value="APPLE DOMAIN-CONTAINING PROTEIN"/>
    <property type="match status" value="1"/>
</dbReference>
<feature type="region of interest" description="Disordered" evidence="2">
    <location>
        <begin position="347"/>
        <end position="378"/>
    </location>
</feature>
<organism evidence="3 4">
    <name type="scientific">Stylophora pistillata</name>
    <name type="common">Smooth cauliflower coral</name>
    <dbReference type="NCBI Taxonomy" id="50429"/>
    <lineage>
        <taxon>Eukaryota</taxon>
        <taxon>Metazoa</taxon>
        <taxon>Cnidaria</taxon>
        <taxon>Anthozoa</taxon>
        <taxon>Hexacorallia</taxon>
        <taxon>Scleractinia</taxon>
        <taxon>Astrocoeniina</taxon>
        <taxon>Pocilloporidae</taxon>
        <taxon>Stylophora</taxon>
    </lineage>
</organism>
<keyword evidence="1" id="KW-0238">DNA-binding</keyword>
<feature type="region of interest" description="Disordered" evidence="2">
    <location>
        <begin position="312"/>
        <end position="334"/>
    </location>
</feature>
<dbReference type="AlphaFoldDB" id="A0A2B4SW70"/>
<dbReference type="Gene3D" id="1.10.150.130">
    <property type="match status" value="1"/>
</dbReference>
<accession>A0A2B4SW70</accession>
<dbReference type="SUPFAM" id="SSF47823">
    <property type="entry name" value="lambda integrase-like, N-terminal domain"/>
    <property type="match status" value="1"/>
</dbReference>
<evidence type="ECO:0000313" key="3">
    <source>
        <dbReference type="EMBL" id="PFX33120.1"/>
    </source>
</evidence>
<dbReference type="InterPro" id="IPR010998">
    <property type="entry name" value="Integrase_recombinase_N"/>
</dbReference>
<dbReference type="EMBL" id="LSMT01000015">
    <property type="protein sequence ID" value="PFX33120.1"/>
    <property type="molecule type" value="Genomic_DNA"/>
</dbReference>
<name>A0A2B4SW70_STYPI</name>
<dbReference type="PANTHER" id="PTHR34239:SF2">
    <property type="entry name" value="TRANSPOSABLE ELEMENT P TRANSPOSASE_THAP9 CONSERVED DOMAIN-CONTAINING PROTEIN"/>
    <property type="match status" value="1"/>
</dbReference>
<sequence length="484" mass="54270">MVQKATPLILHVARVIGLIISLFPEAEYGPLHYRVLEHDKINAIAANAGDFNMPMELSEVSIQELLWWITYAPRAQKHICYPIATPSMIIQADASKKGWGAVFDGRKIGRRTLYTRKVIRILRVQSRGLKQRIVNSLVKEKLPDEKIQSKIHLYPRPQNVTGLRTPRANPLIWNQISVTSMTNDSRTPKSQNVLVAGAVAMMKATDLVLESALKDNKDLVTFMTDAIALTLQGQHDLNTARRRAMKNDLNKDYAALCSSSPVDETYEYLFGDLSKSAKEAEYGPLHYRVLEHDKINAIAANAGDFNMPMELSELDPAMPPENQQGEGNRHSHCPVMAKPTMVPISYSASLQNPMDPEPSQEPPSTPRTSETPPSVEKTEIDGMSCLRYSFTNYNISGHVADILMASWRPGTQKQYKTYIEQWLKFCGERRINCYFPQMGEALDFLAGLHDKHLSYSTLNTARSALSSILHMNTCSNFGSHPLTV</sequence>
<feature type="compositionally biased region" description="Pro residues" evidence="2">
    <location>
        <begin position="355"/>
        <end position="365"/>
    </location>
</feature>
<protein>
    <submittedName>
        <fullName evidence="3">Uncharacterized protein</fullName>
    </submittedName>
</protein>
<evidence type="ECO:0000256" key="1">
    <source>
        <dbReference type="ARBA" id="ARBA00023125"/>
    </source>
</evidence>
<reference evidence="4" key="1">
    <citation type="journal article" date="2017" name="bioRxiv">
        <title>Comparative analysis of the genomes of Stylophora pistillata and Acropora digitifera provides evidence for extensive differences between species of corals.</title>
        <authorList>
            <person name="Voolstra C.R."/>
            <person name="Li Y."/>
            <person name="Liew Y.J."/>
            <person name="Baumgarten S."/>
            <person name="Zoccola D."/>
            <person name="Flot J.-F."/>
            <person name="Tambutte S."/>
            <person name="Allemand D."/>
            <person name="Aranda M."/>
        </authorList>
    </citation>
    <scope>NUCLEOTIDE SEQUENCE [LARGE SCALE GENOMIC DNA]</scope>
</reference>
<gene>
    <name evidence="3" type="ORF">AWC38_SpisGene2005</name>
</gene>
<dbReference type="Proteomes" id="UP000225706">
    <property type="component" value="Unassembled WGS sequence"/>
</dbReference>
<evidence type="ECO:0000256" key="2">
    <source>
        <dbReference type="SAM" id="MobiDB-lite"/>
    </source>
</evidence>
<comment type="caution">
    <text evidence="3">The sequence shown here is derived from an EMBL/GenBank/DDBJ whole genome shotgun (WGS) entry which is preliminary data.</text>
</comment>
<dbReference type="OrthoDB" id="5986938at2759"/>
<keyword evidence="4" id="KW-1185">Reference proteome</keyword>
<dbReference type="GO" id="GO:0003677">
    <property type="term" value="F:DNA binding"/>
    <property type="evidence" value="ECO:0007669"/>
    <property type="project" value="UniProtKB-KW"/>
</dbReference>
<proteinExistence type="predicted"/>